<name>F0ZSC3_DICPU</name>
<evidence type="ECO:0000256" key="6">
    <source>
        <dbReference type="ARBA" id="ARBA00022792"/>
    </source>
</evidence>
<evidence type="ECO:0000256" key="3">
    <source>
        <dbReference type="ARBA" id="ARBA00022448"/>
    </source>
</evidence>
<comment type="subunit">
    <text evidence="11">Component of the ubiquinol-cytochrome c oxidoreductase (cytochrome b-c1 complex, complex III, CIII), a multisubunit enzyme composed of 3 respiratory subunits cytochrome b, cytochrome c1 and Rieske protein, 2 core protein subunits, and additional low-molecular weight protein subunits.</text>
</comment>
<comment type="function">
    <text evidence="11">Component of the ubiquinol-cytochrome c oxidoreductase, a multisubunit transmembrane complex that is part of the mitochondrial electron transport chain which drives oxidative phosphorylation. The complex plays an important role in the uptake of multiple carbon sources present in different host niches.</text>
</comment>
<evidence type="ECO:0000256" key="7">
    <source>
        <dbReference type="ARBA" id="ARBA00022982"/>
    </source>
</evidence>
<keyword evidence="13" id="KW-1185">Reference proteome</keyword>
<dbReference type="GO" id="GO:0006122">
    <property type="term" value="P:mitochondrial electron transport, ubiquinol to cytochrome c"/>
    <property type="evidence" value="ECO:0000318"/>
    <property type="project" value="GO_Central"/>
</dbReference>
<dbReference type="VEuPathDB" id="AmoebaDB:DICPUDRAFT_37192"/>
<evidence type="ECO:0000256" key="11">
    <source>
        <dbReference type="RuleBase" id="RU368056"/>
    </source>
</evidence>
<dbReference type="GO" id="GO:0005743">
    <property type="term" value="C:mitochondrial inner membrane"/>
    <property type="evidence" value="ECO:0007669"/>
    <property type="project" value="UniProtKB-SubCell"/>
</dbReference>
<dbReference type="eggNOG" id="ENOG502RIH5">
    <property type="taxonomic scope" value="Eukaryota"/>
</dbReference>
<dbReference type="OrthoDB" id="15745at2759"/>
<dbReference type="PANTHER" id="PTHR12980:SF0">
    <property type="entry name" value="CYTOCHROME B-C1 COMPLEX SUBUNIT 9"/>
    <property type="match status" value="1"/>
</dbReference>
<dbReference type="FunCoup" id="F0ZSC3">
    <property type="interactions" value="11"/>
</dbReference>
<dbReference type="Pfam" id="PF05365">
    <property type="entry name" value="UCR_UQCRX_QCR9"/>
    <property type="match status" value="1"/>
</dbReference>
<keyword evidence="6 11" id="KW-0999">Mitochondrion inner membrane</keyword>
<dbReference type="InParanoid" id="F0ZSC3"/>
<dbReference type="OMA" id="NSTWMAG"/>
<dbReference type="GeneID" id="10504669"/>
<keyword evidence="7 11" id="KW-0249">Electron transport</keyword>
<evidence type="ECO:0000256" key="10">
    <source>
        <dbReference type="ARBA" id="ARBA00023136"/>
    </source>
</evidence>
<gene>
    <name evidence="12" type="ORF">DICPUDRAFT_37192</name>
</gene>
<comment type="subcellular location">
    <subcellularLocation>
        <location evidence="1 11">Mitochondrion inner membrane</location>
        <topology evidence="1 11">Single-pass membrane protein</topology>
    </subcellularLocation>
</comment>
<evidence type="ECO:0000313" key="13">
    <source>
        <dbReference type="Proteomes" id="UP000001064"/>
    </source>
</evidence>
<reference evidence="13" key="1">
    <citation type="journal article" date="2011" name="Genome Biol.">
        <title>Comparative genomics of the social amoebae Dictyostelium discoideum and Dictyostelium purpureum.</title>
        <authorList>
            <consortium name="US DOE Joint Genome Institute (JGI-PGF)"/>
            <person name="Sucgang R."/>
            <person name="Kuo A."/>
            <person name="Tian X."/>
            <person name="Salerno W."/>
            <person name="Parikh A."/>
            <person name="Feasley C.L."/>
            <person name="Dalin E."/>
            <person name="Tu H."/>
            <person name="Huang E."/>
            <person name="Barry K."/>
            <person name="Lindquist E."/>
            <person name="Shapiro H."/>
            <person name="Bruce D."/>
            <person name="Schmutz J."/>
            <person name="Salamov A."/>
            <person name="Fey P."/>
            <person name="Gaudet P."/>
            <person name="Anjard C."/>
            <person name="Babu M.M."/>
            <person name="Basu S."/>
            <person name="Bushmanova Y."/>
            <person name="van der Wel H."/>
            <person name="Katoh-Kurasawa M."/>
            <person name="Dinh C."/>
            <person name="Coutinho P.M."/>
            <person name="Saito T."/>
            <person name="Elias M."/>
            <person name="Schaap P."/>
            <person name="Kay R.R."/>
            <person name="Henrissat B."/>
            <person name="Eichinger L."/>
            <person name="Rivero F."/>
            <person name="Putnam N.H."/>
            <person name="West C.M."/>
            <person name="Loomis W.F."/>
            <person name="Chisholm R.L."/>
            <person name="Shaulsky G."/>
            <person name="Strassmann J.E."/>
            <person name="Queller D.C."/>
            <person name="Kuspa A."/>
            <person name="Grigoriev I.V."/>
        </authorList>
    </citation>
    <scope>NUCLEOTIDE SEQUENCE [LARGE SCALE GENOMIC DNA]</scope>
    <source>
        <strain evidence="13">QSDP1</strain>
    </source>
</reference>
<protein>
    <recommendedName>
        <fullName evidence="11">Complex III subunit 9</fullName>
    </recommendedName>
</protein>
<evidence type="ECO:0000256" key="2">
    <source>
        <dbReference type="ARBA" id="ARBA00007856"/>
    </source>
</evidence>
<sequence length="64" mass="7155">MSLPNLFYKYVARNNSTWMAAVVVGAFALDTTVNGTVNVIFDGINKDKLWKTVYAERVKKGISQ</sequence>
<dbReference type="GO" id="GO:0045275">
    <property type="term" value="C:respiratory chain complex III"/>
    <property type="evidence" value="ECO:0000318"/>
    <property type="project" value="GO_Central"/>
</dbReference>
<keyword evidence="3 11" id="KW-0813">Transport</keyword>
<keyword evidence="5 11" id="KW-0812">Transmembrane</keyword>
<evidence type="ECO:0000256" key="8">
    <source>
        <dbReference type="ARBA" id="ARBA00022989"/>
    </source>
</evidence>
<dbReference type="PANTHER" id="PTHR12980">
    <property type="entry name" value="UBIQUINOL-CYTOCHROME C REDUCTASE COMPLEX, SUBUNIT X"/>
    <property type="match status" value="1"/>
</dbReference>
<keyword evidence="4 11" id="KW-0679">Respiratory chain</keyword>
<keyword evidence="9 11" id="KW-0496">Mitochondrion</keyword>
<accession>F0ZSC3</accession>
<dbReference type="RefSeq" id="XP_003290320.1">
    <property type="nucleotide sequence ID" value="XM_003290272.1"/>
</dbReference>
<dbReference type="Gene3D" id="1.20.5.260">
    <property type="entry name" value="Cytochrome b-c1 complex subunit 9"/>
    <property type="match status" value="1"/>
</dbReference>
<proteinExistence type="inferred from homology"/>
<feature type="transmembrane region" description="Helical" evidence="11">
    <location>
        <begin position="20"/>
        <end position="41"/>
    </location>
</feature>
<evidence type="ECO:0000256" key="9">
    <source>
        <dbReference type="ARBA" id="ARBA00023128"/>
    </source>
</evidence>
<dbReference type="SUPFAM" id="SSF81514">
    <property type="entry name" value="Subunit X (non-heme 7 kDa protein) of cytochrome bc1 complex (Ubiquinol-cytochrome c reductase)"/>
    <property type="match status" value="1"/>
</dbReference>
<comment type="similarity">
    <text evidence="2 11">Belongs to the UQCR10/QCR9 family.</text>
</comment>
<evidence type="ECO:0000256" key="5">
    <source>
        <dbReference type="ARBA" id="ARBA00022692"/>
    </source>
</evidence>
<evidence type="ECO:0000256" key="1">
    <source>
        <dbReference type="ARBA" id="ARBA00004434"/>
    </source>
</evidence>
<dbReference type="KEGG" id="dpp:DICPUDRAFT_37192"/>
<dbReference type="InterPro" id="IPR036656">
    <property type="entry name" value="QCR9_sf"/>
</dbReference>
<dbReference type="STRING" id="5786.F0ZSC3"/>
<keyword evidence="8 11" id="KW-1133">Transmembrane helix</keyword>
<organism evidence="12 13">
    <name type="scientific">Dictyostelium purpureum</name>
    <name type="common">Slime mold</name>
    <dbReference type="NCBI Taxonomy" id="5786"/>
    <lineage>
        <taxon>Eukaryota</taxon>
        <taxon>Amoebozoa</taxon>
        <taxon>Evosea</taxon>
        <taxon>Eumycetozoa</taxon>
        <taxon>Dictyostelia</taxon>
        <taxon>Dictyosteliales</taxon>
        <taxon>Dictyosteliaceae</taxon>
        <taxon>Dictyostelium</taxon>
    </lineage>
</organism>
<evidence type="ECO:0000256" key="4">
    <source>
        <dbReference type="ARBA" id="ARBA00022660"/>
    </source>
</evidence>
<keyword evidence="10 11" id="KW-0472">Membrane</keyword>
<dbReference type="AlphaFoldDB" id="F0ZSC3"/>
<evidence type="ECO:0000313" key="12">
    <source>
        <dbReference type="EMBL" id="EGC33164.1"/>
    </source>
</evidence>
<dbReference type="EMBL" id="GL871155">
    <property type="protein sequence ID" value="EGC33164.1"/>
    <property type="molecule type" value="Genomic_DNA"/>
</dbReference>
<dbReference type="Proteomes" id="UP000001064">
    <property type="component" value="Unassembled WGS sequence"/>
</dbReference>
<dbReference type="InterPro" id="IPR008027">
    <property type="entry name" value="QCR9"/>
</dbReference>
<dbReference type="FunFam" id="1.20.5.260:FF:000001">
    <property type="entry name" value="Cytochrome b-c1 complex subunit 9"/>
    <property type="match status" value="1"/>
</dbReference>